<evidence type="ECO:0000313" key="1">
    <source>
        <dbReference type="EMBL" id="KDO53095.1"/>
    </source>
</evidence>
<sequence>VKTVIEKPHNDHLPLIEASRYTISFAFFLFC</sequence>
<accession>A0A067EGR8</accession>
<name>A0A067EGR8_CITSI</name>
<protein>
    <submittedName>
        <fullName evidence="1">Uncharacterized protein</fullName>
    </submittedName>
</protein>
<dbReference type="AlphaFoldDB" id="A0A067EGR8"/>
<organism evidence="1 2">
    <name type="scientific">Citrus sinensis</name>
    <name type="common">Sweet orange</name>
    <name type="synonym">Citrus aurantium var. sinensis</name>
    <dbReference type="NCBI Taxonomy" id="2711"/>
    <lineage>
        <taxon>Eukaryota</taxon>
        <taxon>Viridiplantae</taxon>
        <taxon>Streptophyta</taxon>
        <taxon>Embryophyta</taxon>
        <taxon>Tracheophyta</taxon>
        <taxon>Spermatophyta</taxon>
        <taxon>Magnoliopsida</taxon>
        <taxon>eudicotyledons</taxon>
        <taxon>Gunneridae</taxon>
        <taxon>Pentapetalae</taxon>
        <taxon>rosids</taxon>
        <taxon>malvids</taxon>
        <taxon>Sapindales</taxon>
        <taxon>Rutaceae</taxon>
        <taxon>Aurantioideae</taxon>
        <taxon>Citrus</taxon>
    </lineage>
</organism>
<proteinExistence type="predicted"/>
<evidence type="ECO:0000313" key="2">
    <source>
        <dbReference type="Proteomes" id="UP000027120"/>
    </source>
</evidence>
<gene>
    <name evidence="1" type="ORF">CISIN_1g0233342mg</name>
</gene>
<dbReference type="Proteomes" id="UP000027120">
    <property type="component" value="Unassembled WGS sequence"/>
</dbReference>
<reference evidence="1 2" key="1">
    <citation type="submission" date="2014-04" db="EMBL/GenBank/DDBJ databases">
        <authorList>
            <consortium name="International Citrus Genome Consortium"/>
            <person name="Gmitter F."/>
            <person name="Chen C."/>
            <person name="Farmerie W."/>
            <person name="Harkins T."/>
            <person name="Desany B."/>
            <person name="Mohiuddin M."/>
            <person name="Kodira C."/>
            <person name="Borodovsky M."/>
            <person name="Lomsadze A."/>
            <person name="Burns P."/>
            <person name="Jenkins J."/>
            <person name="Prochnik S."/>
            <person name="Shu S."/>
            <person name="Chapman J."/>
            <person name="Pitluck S."/>
            <person name="Schmutz J."/>
            <person name="Rokhsar D."/>
        </authorList>
    </citation>
    <scope>NUCLEOTIDE SEQUENCE</scope>
</reference>
<keyword evidence="2" id="KW-1185">Reference proteome</keyword>
<feature type="non-terminal residue" evidence="1">
    <location>
        <position position="1"/>
    </location>
</feature>
<dbReference type="EMBL" id="KK785022">
    <property type="protein sequence ID" value="KDO53095.1"/>
    <property type="molecule type" value="Genomic_DNA"/>
</dbReference>